<keyword evidence="1" id="KW-1133">Transmembrane helix</keyword>
<accession>A0A1I5DLT4</accession>
<keyword evidence="3" id="KW-1185">Reference proteome</keyword>
<dbReference type="Proteomes" id="UP000199153">
    <property type="component" value="Unassembled WGS sequence"/>
</dbReference>
<dbReference type="RefSeq" id="WP_093411635.1">
    <property type="nucleotide sequence ID" value="NZ_FOVL01000046.1"/>
</dbReference>
<evidence type="ECO:0008006" key="4">
    <source>
        <dbReference type="Google" id="ProtNLM"/>
    </source>
</evidence>
<proteinExistence type="predicted"/>
<dbReference type="AlphaFoldDB" id="A0A1I5DLT4"/>
<evidence type="ECO:0000313" key="2">
    <source>
        <dbReference type="EMBL" id="SFO00087.1"/>
    </source>
</evidence>
<dbReference type="EMBL" id="FOVL01000046">
    <property type="protein sequence ID" value="SFO00087.1"/>
    <property type="molecule type" value="Genomic_DNA"/>
</dbReference>
<keyword evidence="1" id="KW-0812">Transmembrane</keyword>
<sequence length="150" mass="17546">MKKNKEDQRGEYFKELQNGFQKTEAKWLDKKYSFLRWLVITALGFLSVFVAFSDVDNPDSKIFFFYTTTIITVCLAILFTGITLFGEVKQNKLLADSYKMVLVKFKEGSLILEDIEGRLPTWYMVSESLAYICYFLFLMSLIFFSIVKIL</sequence>
<evidence type="ECO:0000313" key="3">
    <source>
        <dbReference type="Proteomes" id="UP000199153"/>
    </source>
</evidence>
<feature type="transmembrane region" description="Helical" evidence="1">
    <location>
        <begin position="128"/>
        <end position="147"/>
    </location>
</feature>
<keyword evidence="1" id="KW-0472">Membrane</keyword>
<evidence type="ECO:0000256" key="1">
    <source>
        <dbReference type="SAM" id="Phobius"/>
    </source>
</evidence>
<reference evidence="2 3" key="1">
    <citation type="submission" date="2016-10" db="EMBL/GenBank/DDBJ databases">
        <authorList>
            <person name="de Groot N.N."/>
        </authorList>
    </citation>
    <scope>NUCLEOTIDE SEQUENCE [LARGE SCALE GENOMIC DNA]</scope>
    <source>
        <strain evidence="2 3">DSM 17794</strain>
    </source>
</reference>
<feature type="transmembrane region" description="Helical" evidence="1">
    <location>
        <begin position="64"/>
        <end position="85"/>
    </location>
</feature>
<organism evidence="2 3">
    <name type="scientific">Salegentibacter flavus</name>
    <dbReference type="NCBI Taxonomy" id="287099"/>
    <lineage>
        <taxon>Bacteria</taxon>
        <taxon>Pseudomonadati</taxon>
        <taxon>Bacteroidota</taxon>
        <taxon>Flavobacteriia</taxon>
        <taxon>Flavobacteriales</taxon>
        <taxon>Flavobacteriaceae</taxon>
        <taxon>Salegentibacter</taxon>
    </lineage>
</organism>
<name>A0A1I5DLT4_9FLAO</name>
<gene>
    <name evidence="2" type="ORF">SAMN05660413_03382</name>
</gene>
<feature type="transmembrane region" description="Helical" evidence="1">
    <location>
        <begin position="34"/>
        <end position="52"/>
    </location>
</feature>
<protein>
    <recommendedName>
        <fullName evidence="4">SMODS and SLOG-associating 2TM effector domain-containing protein</fullName>
    </recommendedName>
</protein>